<protein>
    <submittedName>
        <fullName evidence="2">Protein argonaute 4B</fullName>
    </submittedName>
</protein>
<evidence type="ECO:0000313" key="3">
    <source>
        <dbReference type="Proteomes" id="UP000233837"/>
    </source>
</evidence>
<evidence type="ECO:0000313" key="2">
    <source>
        <dbReference type="EMBL" id="PKU59895.1"/>
    </source>
</evidence>
<gene>
    <name evidence="2" type="primary">AGO4B</name>
    <name evidence="2" type="ORF">MA16_Dca027248</name>
</gene>
<dbReference type="Proteomes" id="UP000233837">
    <property type="component" value="Unassembled WGS sequence"/>
</dbReference>
<sequence>MKAHPRPSKRNGSPGGNDSPGEGERKRARHSYNAKTIKVELSFATKIPMQSIALALKGQETENTQKAVRVLDYFATTCCQAGLPACSPIIFS</sequence>
<dbReference type="STRING" id="906689.A0A2I0V904"/>
<name>A0A2I0V904_9ASPA</name>
<feature type="region of interest" description="Disordered" evidence="1">
    <location>
        <begin position="1"/>
        <end position="31"/>
    </location>
</feature>
<reference evidence="2 3" key="2">
    <citation type="journal article" date="2017" name="Nature">
        <title>The Apostasia genome and the evolution of orchids.</title>
        <authorList>
            <person name="Zhang G.Q."/>
            <person name="Liu K.W."/>
            <person name="Li Z."/>
            <person name="Lohaus R."/>
            <person name="Hsiao Y.Y."/>
            <person name="Niu S.C."/>
            <person name="Wang J.Y."/>
            <person name="Lin Y.C."/>
            <person name="Xu Q."/>
            <person name="Chen L.J."/>
            <person name="Yoshida K."/>
            <person name="Fujiwara S."/>
            <person name="Wang Z.W."/>
            <person name="Zhang Y.Q."/>
            <person name="Mitsuda N."/>
            <person name="Wang M."/>
            <person name="Liu G.H."/>
            <person name="Pecoraro L."/>
            <person name="Huang H.X."/>
            <person name="Xiao X.J."/>
            <person name="Lin M."/>
            <person name="Wu X.Y."/>
            <person name="Wu W.L."/>
            <person name="Chen Y.Y."/>
            <person name="Chang S.B."/>
            <person name="Sakamoto S."/>
            <person name="Ohme-Takagi M."/>
            <person name="Yagi M."/>
            <person name="Zeng S.J."/>
            <person name="Shen C.Y."/>
            <person name="Yeh C.M."/>
            <person name="Luo Y.B."/>
            <person name="Tsai W.C."/>
            <person name="Van de Peer Y."/>
            <person name="Liu Z.J."/>
        </authorList>
    </citation>
    <scope>NUCLEOTIDE SEQUENCE [LARGE SCALE GENOMIC DNA]</scope>
    <source>
        <tissue evidence="2">The whole plant</tissue>
    </source>
</reference>
<dbReference type="AlphaFoldDB" id="A0A2I0V904"/>
<keyword evidence="3" id="KW-1185">Reference proteome</keyword>
<proteinExistence type="predicted"/>
<reference evidence="2 3" key="1">
    <citation type="journal article" date="2016" name="Sci. Rep.">
        <title>The Dendrobium catenatum Lindl. genome sequence provides insights into polysaccharide synthase, floral development and adaptive evolution.</title>
        <authorList>
            <person name="Zhang G.Q."/>
            <person name="Xu Q."/>
            <person name="Bian C."/>
            <person name="Tsai W.C."/>
            <person name="Yeh C.M."/>
            <person name="Liu K.W."/>
            <person name="Yoshida K."/>
            <person name="Zhang L.S."/>
            <person name="Chang S.B."/>
            <person name="Chen F."/>
            <person name="Shi Y."/>
            <person name="Su Y.Y."/>
            <person name="Zhang Y.Q."/>
            <person name="Chen L.J."/>
            <person name="Yin Y."/>
            <person name="Lin M."/>
            <person name="Huang H."/>
            <person name="Deng H."/>
            <person name="Wang Z.W."/>
            <person name="Zhu S.L."/>
            <person name="Zhao X."/>
            <person name="Deng C."/>
            <person name="Niu S.C."/>
            <person name="Huang J."/>
            <person name="Wang M."/>
            <person name="Liu G.H."/>
            <person name="Yang H.J."/>
            <person name="Xiao X.J."/>
            <person name="Hsiao Y.Y."/>
            <person name="Wu W.L."/>
            <person name="Chen Y.Y."/>
            <person name="Mitsuda N."/>
            <person name="Ohme-Takagi M."/>
            <person name="Luo Y.B."/>
            <person name="Van de Peer Y."/>
            <person name="Liu Z.J."/>
        </authorList>
    </citation>
    <scope>NUCLEOTIDE SEQUENCE [LARGE SCALE GENOMIC DNA]</scope>
    <source>
        <tissue evidence="2">The whole plant</tissue>
    </source>
</reference>
<evidence type="ECO:0000256" key="1">
    <source>
        <dbReference type="SAM" id="MobiDB-lite"/>
    </source>
</evidence>
<organism evidence="2 3">
    <name type="scientific">Dendrobium catenatum</name>
    <dbReference type="NCBI Taxonomy" id="906689"/>
    <lineage>
        <taxon>Eukaryota</taxon>
        <taxon>Viridiplantae</taxon>
        <taxon>Streptophyta</taxon>
        <taxon>Embryophyta</taxon>
        <taxon>Tracheophyta</taxon>
        <taxon>Spermatophyta</taxon>
        <taxon>Magnoliopsida</taxon>
        <taxon>Liliopsida</taxon>
        <taxon>Asparagales</taxon>
        <taxon>Orchidaceae</taxon>
        <taxon>Epidendroideae</taxon>
        <taxon>Malaxideae</taxon>
        <taxon>Dendrobiinae</taxon>
        <taxon>Dendrobium</taxon>
    </lineage>
</organism>
<dbReference type="EMBL" id="KZ504042">
    <property type="protein sequence ID" value="PKU59895.1"/>
    <property type="molecule type" value="Genomic_DNA"/>
</dbReference>
<accession>A0A2I0V904</accession>